<dbReference type="Gene3D" id="1.25.40.10">
    <property type="entry name" value="Tetratricopeptide repeat domain"/>
    <property type="match status" value="2"/>
</dbReference>
<dbReference type="Proteomes" id="UP000314294">
    <property type="component" value="Unassembled WGS sequence"/>
</dbReference>
<proteinExistence type="inferred from homology"/>
<evidence type="ECO:0000256" key="2">
    <source>
        <dbReference type="ARBA" id="ARBA00022803"/>
    </source>
</evidence>
<dbReference type="AlphaFoldDB" id="A0A4Z2E232"/>
<evidence type="ECO:0000313" key="5">
    <source>
        <dbReference type="Proteomes" id="UP000314294"/>
    </source>
</evidence>
<keyword evidence="5" id="KW-1185">Reference proteome</keyword>
<dbReference type="SUPFAM" id="SSF48452">
    <property type="entry name" value="TPR-like"/>
    <property type="match status" value="1"/>
</dbReference>
<sequence length="263" mass="29922">MEKYPSPSQDELHAETYAEKAWTLMEFSNDSELVADYFQRAIKMQPEMVEWNTSYVLWSTSEHRDDGLAADILEKMRVAQEQDPENFCLAACYLEQRGKKGEDVKVEARELAVKILGNLLNSCNGMRAILSVYSNYISIDEAIALAEEALELHPDERYLKRCAALCLKWKIIFFSYSHTKQSMIDRAVSLHEEVISLYPHSSFVKKVDCGSCPQFGLGCWLVDNQSGDLTDWQSVSSRCCRHKKGRAGGEERVSRCVVVRSAL</sequence>
<dbReference type="EMBL" id="SRLO01020812">
    <property type="protein sequence ID" value="TNN22835.1"/>
    <property type="molecule type" value="Genomic_DNA"/>
</dbReference>
<evidence type="ECO:0000256" key="1">
    <source>
        <dbReference type="ARBA" id="ARBA00022737"/>
    </source>
</evidence>
<dbReference type="PANTHER" id="PTHR10271">
    <property type="entry name" value="INTERFERON-INDUCED PROTEIN WITH TETRATRICOPEPTIDE REPEATS"/>
    <property type="match status" value="1"/>
</dbReference>
<evidence type="ECO:0000256" key="3">
    <source>
        <dbReference type="ARBA" id="ARBA00038336"/>
    </source>
</evidence>
<keyword evidence="2" id="KW-0802">TPR repeat</keyword>
<gene>
    <name evidence="4" type="primary">Ifit1_0</name>
    <name evidence="4" type="ORF">EYF80_067050</name>
</gene>
<dbReference type="GO" id="GO:0005829">
    <property type="term" value="C:cytosol"/>
    <property type="evidence" value="ECO:0007669"/>
    <property type="project" value="TreeGrafter"/>
</dbReference>
<name>A0A4Z2E232_9TELE</name>
<keyword evidence="1" id="KW-0677">Repeat</keyword>
<accession>A0A4Z2E232</accession>
<reference evidence="4 5" key="1">
    <citation type="submission" date="2019-03" db="EMBL/GenBank/DDBJ databases">
        <title>First draft genome of Liparis tanakae, snailfish: a comprehensive survey of snailfish specific genes.</title>
        <authorList>
            <person name="Kim W."/>
            <person name="Song I."/>
            <person name="Jeong J.-H."/>
            <person name="Kim D."/>
            <person name="Kim S."/>
            <person name="Ryu S."/>
            <person name="Song J.Y."/>
            <person name="Lee S.K."/>
        </authorList>
    </citation>
    <scope>NUCLEOTIDE SEQUENCE [LARGE SCALE GENOMIC DNA]</scope>
    <source>
        <tissue evidence="4">Muscle</tissue>
    </source>
</reference>
<dbReference type="PANTHER" id="PTHR10271:SF14">
    <property type="entry name" value="INTERFERON-INDUCED PROTEIN WITH TETRATRICOPEPTIDE REPEATS-RELATED"/>
    <property type="match status" value="1"/>
</dbReference>
<dbReference type="OrthoDB" id="10043504at2759"/>
<dbReference type="GO" id="GO:0051607">
    <property type="term" value="P:defense response to virus"/>
    <property type="evidence" value="ECO:0007669"/>
    <property type="project" value="TreeGrafter"/>
</dbReference>
<evidence type="ECO:0000313" key="4">
    <source>
        <dbReference type="EMBL" id="TNN22835.1"/>
    </source>
</evidence>
<comment type="caution">
    <text evidence="4">The sequence shown here is derived from an EMBL/GenBank/DDBJ whole genome shotgun (WGS) entry which is preliminary data.</text>
</comment>
<organism evidence="4 5">
    <name type="scientific">Liparis tanakae</name>
    <name type="common">Tanaka's snailfish</name>
    <dbReference type="NCBI Taxonomy" id="230148"/>
    <lineage>
        <taxon>Eukaryota</taxon>
        <taxon>Metazoa</taxon>
        <taxon>Chordata</taxon>
        <taxon>Craniata</taxon>
        <taxon>Vertebrata</taxon>
        <taxon>Euteleostomi</taxon>
        <taxon>Actinopterygii</taxon>
        <taxon>Neopterygii</taxon>
        <taxon>Teleostei</taxon>
        <taxon>Neoteleostei</taxon>
        <taxon>Acanthomorphata</taxon>
        <taxon>Eupercaria</taxon>
        <taxon>Perciformes</taxon>
        <taxon>Cottioidei</taxon>
        <taxon>Cottales</taxon>
        <taxon>Liparidae</taxon>
        <taxon>Liparis</taxon>
    </lineage>
</organism>
<comment type="similarity">
    <text evidence="3">Belongs to the IFIT family.</text>
</comment>
<protein>
    <submittedName>
        <fullName evidence="4">Interferon-induced protein with tetratricopeptide repeats 1</fullName>
    </submittedName>
</protein>
<dbReference type="InterPro" id="IPR011990">
    <property type="entry name" value="TPR-like_helical_dom_sf"/>
</dbReference>